<dbReference type="InterPro" id="IPR051826">
    <property type="entry name" value="E3_ubiquitin-ligase_domain"/>
</dbReference>
<evidence type="ECO:0000259" key="4">
    <source>
        <dbReference type="PROSITE" id="PS50089"/>
    </source>
</evidence>
<dbReference type="GO" id="GO:0005737">
    <property type="term" value="C:cytoplasm"/>
    <property type="evidence" value="ECO:0007669"/>
    <property type="project" value="TreeGrafter"/>
</dbReference>
<comment type="caution">
    <text evidence="5">The sequence shown here is derived from an EMBL/GenBank/DDBJ whole genome shotgun (WGS) entry which is preliminary data.</text>
</comment>
<reference evidence="5" key="2">
    <citation type="submission" date="2023-01" db="EMBL/GenBank/DDBJ databases">
        <authorList>
            <person name="Petersen C."/>
        </authorList>
    </citation>
    <scope>NUCLEOTIDE SEQUENCE</scope>
    <source>
        <strain evidence="5">IBT 17514</strain>
    </source>
</reference>
<reference evidence="5" key="1">
    <citation type="journal article" date="2023" name="IMA Fungus">
        <title>Comparative genomic study of the Penicillium genus elucidates a diverse pangenome and 15 lateral gene transfer events.</title>
        <authorList>
            <person name="Petersen C."/>
            <person name="Sorensen T."/>
            <person name="Nielsen M.R."/>
            <person name="Sondergaard T.E."/>
            <person name="Sorensen J.L."/>
            <person name="Fitzpatrick D.A."/>
            <person name="Frisvad J.C."/>
            <person name="Nielsen K.L."/>
        </authorList>
    </citation>
    <scope>NUCLEOTIDE SEQUENCE</scope>
    <source>
        <strain evidence="5">IBT 17514</strain>
    </source>
</reference>
<accession>A0AAD6HHX5</accession>
<dbReference type="PROSITE" id="PS50089">
    <property type="entry name" value="ZF_RING_2"/>
    <property type="match status" value="1"/>
</dbReference>
<dbReference type="InterPro" id="IPR013083">
    <property type="entry name" value="Znf_RING/FYVE/PHD"/>
</dbReference>
<evidence type="ECO:0000313" key="5">
    <source>
        <dbReference type="EMBL" id="KAJ5719145.1"/>
    </source>
</evidence>
<feature type="transmembrane region" description="Helical" evidence="3">
    <location>
        <begin position="230"/>
        <end position="250"/>
    </location>
</feature>
<evidence type="ECO:0000256" key="2">
    <source>
        <dbReference type="SAM" id="MobiDB-lite"/>
    </source>
</evidence>
<keyword evidence="1" id="KW-0863">Zinc-finger</keyword>
<evidence type="ECO:0000256" key="3">
    <source>
        <dbReference type="SAM" id="Phobius"/>
    </source>
</evidence>
<keyword evidence="3" id="KW-0812">Transmembrane</keyword>
<feature type="region of interest" description="Disordered" evidence="2">
    <location>
        <begin position="358"/>
        <end position="382"/>
    </location>
</feature>
<keyword evidence="1" id="KW-0479">Metal-binding</keyword>
<dbReference type="Pfam" id="PF13639">
    <property type="entry name" value="zf-RING_2"/>
    <property type="match status" value="1"/>
</dbReference>
<protein>
    <recommendedName>
        <fullName evidence="4">RING-type domain-containing protein</fullName>
    </recommendedName>
</protein>
<dbReference type="EMBL" id="JAQJAN010000011">
    <property type="protein sequence ID" value="KAJ5719145.1"/>
    <property type="molecule type" value="Genomic_DNA"/>
</dbReference>
<keyword evidence="1" id="KW-0862">Zinc</keyword>
<dbReference type="SUPFAM" id="SSF57850">
    <property type="entry name" value="RING/U-box"/>
    <property type="match status" value="1"/>
</dbReference>
<feature type="compositionally biased region" description="Polar residues" evidence="2">
    <location>
        <begin position="368"/>
        <end position="377"/>
    </location>
</feature>
<evidence type="ECO:0000313" key="6">
    <source>
        <dbReference type="Proteomes" id="UP001215712"/>
    </source>
</evidence>
<keyword evidence="3" id="KW-1133">Transmembrane helix</keyword>
<sequence length="439" mass="47863">MSRTSPPDSEATVASLFAGPGSASNSSSSIDENIVFRFVLDRTVQVLSSHKLPDSGRLYGLLFVPELDANNPCNEITKPFIPENVTRYGDVSEFGYGIVALAPWVSSECTQSFLAAARELETAAVVFFEPKSNDTGLPPSPNADHWDLNDQGRWRLDNSYPVYAIPGPAGVTLMNELSWFPSASSSHDFPSHQNSTPPSSTDVSSSPNSRIFIMADTGRDTPTDPMINKILGILTGLFCLIAILFLIWALRRNQDAMDLVRLIFGLPPRPRATPPPPAPQNEANTQNEVDVEYHALNRLKVPRHIVEAMPTFIYPGPAEASATHSMADNHAPGIDRQDQTMAPSVTPVAGIRRPEAAHINPGHDGHVPSSNAGSSWSRESDHFNNIEGQDQCSICLEPFLLGETTVRQLPCGHIFNPGCIDQHLMHQSSLCPLCRRSVL</sequence>
<evidence type="ECO:0000256" key="1">
    <source>
        <dbReference type="PROSITE-ProRule" id="PRU00175"/>
    </source>
</evidence>
<dbReference type="GO" id="GO:0008270">
    <property type="term" value="F:zinc ion binding"/>
    <property type="evidence" value="ECO:0007669"/>
    <property type="project" value="UniProtKB-KW"/>
</dbReference>
<dbReference type="GO" id="GO:0006511">
    <property type="term" value="P:ubiquitin-dependent protein catabolic process"/>
    <property type="evidence" value="ECO:0007669"/>
    <property type="project" value="TreeGrafter"/>
</dbReference>
<name>A0AAD6HHX5_9EURO</name>
<dbReference type="Proteomes" id="UP001215712">
    <property type="component" value="Unassembled WGS sequence"/>
</dbReference>
<keyword evidence="3" id="KW-0472">Membrane</keyword>
<gene>
    <name evidence="5" type="ORF">N7493_007600</name>
</gene>
<feature type="domain" description="RING-type" evidence="4">
    <location>
        <begin position="392"/>
        <end position="435"/>
    </location>
</feature>
<dbReference type="Gene3D" id="3.30.40.10">
    <property type="entry name" value="Zinc/RING finger domain, C3HC4 (zinc finger)"/>
    <property type="match status" value="1"/>
</dbReference>
<dbReference type="PANTHER" id="PTHR22765">
    <property type="entry name" value="RING FINGER AND PROTEASE ASSOCIATED DOMAIN-CONTAINING"/>
    <property type="match status" value="1"/>
</dbReference>
<keyword evidence="6" id="KW-1185">Reference proteome</keyword>
<dbReference type="AlphaFoldDB" id="A0AAD6HHX5"/>
<dbReference type="GO" id="GO:0061630">
    <property type="term" value="F:ubiquitin protein ligase activity"/>
    <property type="evidence" value="ECO:0007669"/>
    <property type="project" value="TreeGrafter"/>
</dbReference>
<feature type="compositionally biased region" description="Low complexity" evidence="2">
    <location>
        <begin position="194"/>
        <end position="207"/>
    </location>
</feature>
<dbReference type="SMART" id="SM00184">
    <property type="entry name" value="RING"/>
    <property type="match status" value="1"/>
</dbReference>
<organism evidence="5 6">
    <name type="scientific">Penicillium malachiteum</name>
    <dbReference type="NCBI Taxonomy" id="1324776"/>
    <lineage>
        <taxon>Eukaryota</taxon>
        <taxon>Fungi</taxon>
        <taxon>Dikarya</taxon>
        <taxon>Ascomycota</taxon>
        <taxon>Pezizomycotina</taxon>
        <taxon>Eurotiomycetes</taxon>
        <taxon>Eurotiomycetidae</taxon>
        <taxon>Eurotiales</taxon>
        <taxon>Aspergillaceae</taxon>
        <taxon>Penicillium</taxon>
    </lineage>
</organism>
<dbReference type="PANTHER" id="PTHR22765:SF416">
    <property type="entry name" value="E3 UBIQUITIN-PROTEIN LIGASE GODZILLA"/>
    <property type="match status" value="1"/>
</dbReference>
<proteinExistence type="predicted"/>
<dbReference type="InterPro" id="IPR001841">
    <property type="entry name" value="Znf_RING"/>
</dbReference>
<feature type="region of interest" description="Disordered" evidence="2">
    <location>
        <begin position="188"/>
        <end position="207"/>
    </location>
</feature>